<proteinExistence type="predicted"/>
<name>A0A3N0IXL6_9ACTN</name>
<dbReference type="RefSeq" id="WP_114547132.1">
    <property type="nucleotide sequence ID" value="NZ_PPTT01000024.1"/>
</dbReference>
<reference evidence="2" key="3">
    <citation type="journal article" date="2019" name="Microbiol. Resour. Announc.">
        <title>Draft Genome Sequences of Type Strains of Gordonibacter faecihominis, Paraeggerthella hongkongensis, Parvibacter caecicola,Slackia equolifaciens, Slackia faecicanis, and Slackia isoflavoniconvertens.</title>
        <authorList>
            <person name="Danylec N."/>
            <person name="Stoll D.A."/>
            <person name="Dotsch A."/>
            <person name="Huch M."/>
        </authorList>
    </citation>
    <scope>NUCLEOTIDE SEQUENCE</scope>
    <source>
        <strain evidence="2">DSM 16107</strain>
    </source>
</reference>
<evidence type="ECO:0000313" key="1">
    <source>
        <dbReference type="EMBL" id="RDB67578.1"/>
    </source>
</evidence>
<organism evidence="2 4">
    <name type="scientific">Eggerthella sinensis</name>
    <dbReference type="NCBI Taxonomy" id="242230"/>
    <lineage>
        <taxon>Bacteria</taxon>
        <taxon>Bacillati</taxon>
        <taxon>Actinomycetota</taxon>
        <taxon>Coriobacteriia</taxon>
        <taxon>Eggerthellales</taxon>
        <taxon>Eggerthellaceae</taxon>
        <taxon>Eggerthella</taxon>
    </lineage>
</organism>
<dbReference type="Proteomes" id="UP000270112">
    <property type="component" value="Unassembled WGS sequence"/>
</dbReference>
<comment type="caution">
    <text evidence="2">The sequence shown here is derived from an EMBL/GenBank/DDBJ whole genome shotgun (WGS) entry which is preliminary data.</text>
</comment>
<dbReference type="EMBL" id="PPTT01000024">
    <property type="protein sequence ID" value="RDB67578.1"/>
    <property type="molecule type" value="Genomic_DNA"/>
</dbReference>
<dbReference type="SUPFAM" id="SSF46785">
    <property type="entry name" value="Winged helix' DNA-binding domain"/>
    <property type="match status" value="1"/>
</dbReference>
<gene>
    <name evidence="1" type="ORF">C1876_12890</name>
    <name evidence="2" type="ORF">DMP09_08230</name>
</gene>
<sequence>MGELTDAVAREGVRSVERIVPGDPIPYEGPLAKPQARTRRVMARVLQYLAEHERPDGPFAIVSRHVLQCELGITPGRLRNVLYTLVRCGCVRVIACFREDGGQRESAYQITDEGRAFLRTYLHENMLPPSEALG</sequence>
<keyword evidence="3" id="KW-1185">Reference proteome</keyword>
<evidence type="ECO:0000313" key="3">
    <source>
        <dbReference type="Proteomes" id="UP000253817"/>
    </source>
</evidence>
<accession>A0A3N0IXL6</accession>
<dbReference type="InterPro" id="IPR036388">
    <property type="entry name" value="WH-like_DNA-bd_sf"/>
</dbReference>
<dbReference type="OrthoDB" id="3192536at2"/>
<dbReference type="EMBL" id="QICC01000028">
    <property type="protein sequence ID" value="RNM41718.1"/>
    <property type="molecule type" value="Genomic_DNA"/>
</dbReference>
<reference evidence="1 3" key="1">
    <citation type="journal article" date="2018" name="Elife">
        <title>Discovery and characterization of a prevalent human gut bacterial enzyme sufficient for the inactivation of a family of plant toxins.</title>
        <authorList>
            <person name="Koppel N."/>
            <person name="Bisanz J.E."/>
            <person name="Pandelia M.E."/>
            <person name="Turnbaugh P.J."/>
            <person name="Balskus E.P."/>
        </authorList>
    </citation>
    <scope>NUCLEOTIDE SEQUENCE [LARGE SCALE GENOMIC DNA]</scope>
    <source>
        <strain evidence="1 3">DSM 16107</strain>
    </source>
</reference>
<dbReference type="Proteomes" id="UP000253817">
    <property type="component" value="Unassembled WGS sequence"/>
</dbReference>
<dbReference type="InterPro" id="IPR036390">
    <property type="entry name" value="WH_DNA-bd_sf"/>
</dbReference>
<evidence type="ECO:0000313" key="2">
    <source>
        <dbReference type="EMBL" id="RNM41718.1"/>
    </source>
</evidence>
<reference evidence="4" key="2">
    <citation type="submission" date="2018-05" db="EMBL/GenBank/DDBJ databases">
        <title>Genome Sequencing of selected type strains of the family Eggerthellaceae.</title>
        <authorList>
            <person name="Danylec N."/>
            <person name="Stoll D.A."/>
            <person name="Doetsch A."/>
            <person name="Huch M."/>
        </authorList>
    </citation>
    <scope>NUCLEOTIDE SEQUENCE [LARGE SCALE GENOMIC DNA]</scope>
    <source>
        <strain evidence="4">DSM 16107</strain>
    </source>
</reference>
<dbReference type="AlphaFoldDB" id="A0A3N0IXL6"/>
<evidence type="ECO:0000313" key="4">
    <source>
        <dbReference type="Proteomes" id="UP000270112"/>
    </source>
</evidence>
<protein>
    <submittedName>
        <fullName evidence="2">Uncharacterized protein</fullName>
    </submittedName>
</protein>
<dbReference type="Gene3D" id="1.10.10.10">
    <property type="entry name" value="Winged helix-like DNA-binding domain superfamily/Winged helix DNA-binding domain"/>
    <property type="match status" value="1"/>
</dbReference>